<keyword evidence="2" id="KW-0472">Membrane</keyword>
<feature type="region of interest" description="Disordered" evidence="1">
    <location>
        <begin position="90"/>
        <end position="166"/>
    </location>
</feature>
<proteinExistence type="predicted"/>
<dbReference type="EMBL" id="AJVK01021871">
    <property type="status" value="NOT_ANNOTATED_CDS"/>
    <property type="molecule type" value="Genomic_DNA"/>
</dbReference>
<dbReference type="AlphaFoldDB" id="A0A1B0D131"/>
<dbReference type="VEuPathDB" id="VectorBase:PPAI001055"/>
<feature type="compositionally biased region" description="Gly residues" evidence="1">
    <location>
        <begin position="114"/>
        <end position="124"/>
    </location>
</feature>
<keyword evidence="2" id="KW-0812">Transmembrane</keyword>
<name>A0A1B0D131_PHLPP</name>
<sequence length="166" mass="17924">MADLADQIDDYICSFEGVGDLTMDTLAMLIFAWAVIALFVLWLCKFLYNKYVKKVKTDTASATTTDATKKVIPSASVGVPVADLVDKTRRSEPKEILSSRDVRESSAKPLGRGIVRGGAKGGASGYVPPTPPMRKRLSRKSPGPELRRSSRVVQPPSNVVGPETVS</sequence>
<evidence type="ECO:0000313" key="3">
    <source>
        <dbReference type="EnsemblMetazoa" id="PPAI001055-PA"/>
    </source>
</evidence>
<organism evidence="3 4">
    <name type="scientific">Phlebotomus papatasi</name>
    <name type="common">Sandfly</name>
    <dbReference type="NCBI Taxonomy" id="29031"/>
    <lineage>
        <taxon>Eukaryota</taxon>
        <taxon>Metazoa</taxon>
        <taxon>Ecdysozoa</taxon>
        <taxon>Arthropoda</taxon>
        <taxon>Hexapoda</taxon>
        <taxon>Insecta</taxon>
        <taxon>Pterygota</taxon>
        <taxon>Neoptera</taxon>
        <taxon>Endopterygota</taxon>
        <taxon>Diptera</taxon>
        <taxon>Nematocera</taxon>
        <taxon>Psychodoidea</taxon>
        <taxon>Psychodidae</taxon>
        <taxon>Phlebotomus</taxon>
        <taxon>Phlebotomus</taxon>
    </lineage>
</organism>
<evidence type="ECO:0000256" key="1">
    <source>
        <dbReference type="SAM" id="MobiDB-lite"/>
    </source>
</evidence>
<accession>A0A1B0D131</accession>
<keyword evidence="2" id="KW-1133">Transmembrane helix</keyword>
<feature type="compositionally biased region" description="Basic and acidic residues" evidence="1">
    <location>
        <begin position="90"/>
        <end position="106"/>
    </location>
</feature>
<feature type="transmembrane region" description="Helical" evidence="2">
    <location>
        <begin position="26"/>
        <end position="48"/>
    </location>
</feature>
<evidence type="ECO:0000256" key="2">
    <source>
        <dbReference type="SAM" id="Phobius"/>
    </source>
</evidence>
<keyword evidence="4" id="KW-1185">Reference proteome</keyword>
<dbReference type="Proteomes" id="UP000092462">
    <property type="component" value="Unassembled WGS sequence"/>
</dbReference>
<protein>
    <submittedName>
        <fullName evidence="3">Uncharacterized protein</fullName>
    </submittedName>
</protein>
<reference evidence="3" key="1">
    <citation type="submission" date="2022-08" db="UniProtKB">
        <authorList>
            <consortium name="EnsemblMetazoa"/>
        </authorList>
    </citation>
    <scope>IDENTIFICATION</scope>
    <source>
        <strain evidence="3">Israel</strain>
    </source>
</reference>
<dbReference type="EnsemblMetazoa" id="PPAI001055-RA">
    <property type="protein sequence ID" value="PPAI001055-PA"/>
    <property type="gene ID" value="PPAI001055"/>
</dbReference>
<evidence type="ECO:0000313" key="4">
    <source>
        <dbReference type="Proteomes" id="UP000092462"/>
    </source>
</evidence>
<dbReference type="VEuPathDB" id="VectorBase:PPAPM1_002893"/>